<proteinExistence type="predicted"/>
<keyword evidence="4" id="KW-1185">Reference proteome</keyword>
<feature type="compositionally biased region" description="Polar residues" evidence="2">
    <location>
        <begin position="319"/>
        <end position="344"/>
    </location>
</feature>
<accession>A0A158R1V2</accession>
<feature type="region of interest" description="Disordered" evidence="2">
    <location>
        <begin position="235"/>
        <end position="362"/>
    </location>
</feature>
<keyword evidence="1" id="KW-0175">Coiled coil</keyword>
<feature type="region of interest" description="Disordered" evidence="2">
    <location>
        <begin position="152"/>
        <end position="173"/>
    </location>
</feature>
<feature type="compositionally biased region" description="Low complexity" evidence="2">
    <location>
        <begin position="160"/>
        <end position="173"/>
    </location>
</feature>
<dbReference type="OMA" id="REVHPHW"/>
<feature type="compositionally biased region" description="Low complexity" evidence="2">
    <location>
        <begin position="280"/>
        <end position="291"/>
    </location>
</feature>
<feature type="coiled-coil region" evidence="1">
    <location>
        <begin position="567"/>
        <end position="608"/>
    </location>
</feature>
<evidence type="ECO:0000313" key="5">
    <source>
        <dbReference type="WBParaSite" id="NBR_0001446601-mRNA-1"/>
    </source>
</evidence>
<organism evidence="5">
    <name type="scientific">Nippostrongylus brasiliensis</name>
    <name type="common">Rat hookworm</name>
    <dbReference type="NCBI Taxonomy" id="27835"/>
    <lineage>
        <taxon>Eukaryota</taxon>
        <taxon>Metazoa</taxon>
        <taxon>Ecdysozoa</taxon>
        <taxon>Nematoda</taxon>
        <taxon>Chromadorea</taxon>
        <taxon>Rhabditida</taxon>
        <taxon>Rhabditina</taxon>
        <taxon>Rhabditomorpha</taxon>
        <taxon>Strongyloidea</taxon>
        <taxon>Heligmosomidae</taxon>
        <taxon>Nippostrongylus</taxon>
    </lineage>
</organism>
<evidence type="ECO:0000313" key="3">
    <source>
        <dbReference type="EMBL" id="VDL78056.1"/>
    </source>
</evidence>
<protein>
    <submittedName>
        <fullName evidence="5">Trithorax group protein osa</fullName>
    </submittedName>
</protein>
<evidence type="ECO:0000256" key="1">
    <source>
        <dbReference type="SAM" id="Coils"/>
    </source>
</evidence>
<feature type="compositionally biased region" description="Polar residues" evidence="2">
    <location>
        <begin position="292"/>
        <end position="309"/>
    </location>
</feature>
<feature type="compositionally biased region" description="Basic and acidic residues" evidence="2">
    <location>
        <begin position="345"/>
        <end position="362"/>
    </location>
</feature>
<reference evidence="3 4" key="2">
    <citation type="submission" date="2018-11" db="EMBL/GenBank/DDBJ databases">
        <authorList>
            <consortium name="Pathogen Informatics"/>
        </authorList>
    </citation>
    <scope>NUCLEOTIDE SEQUENCE [LARGE SCALE GENOMIC DNA]</scope>
</reference>
<dbReference type="STRING" id="27835.A0A158R1V2"/>
<dbReference type="EMBL" id="UYSL01021375">
    <property type="protein sequence ID" value="VDL78056.1"/>
    <property type="molecule type" value="Genomic_DNA"/>
</dbReference>
<evidence type="ECO:0000313" key="4">
    <source>
        <dbReference type="Proteomes" id="UP000271162"/>
    </source>
</evidence>
<reference evidence="5" key="1">
    <citation type="submission" date="2016-04" db="UniProtKB">
        <authorList>
            <consortium name="WormBaseParasite"/>
        </authorList>
    </citation>
    <scope>IDENTIFICATION</scope>
</reference>
<dbReference type="AlphaFoldDB" id="A0A158R1V2"/>
<dbReference type="Proteomes" id="UP000271162">
    <property type="component" value="Unassembled WGS sequence"/>
</dbReference>
<name>A0A158R1V2_NIPBR</name>
<gene>
    <name evidence="3" type="ORF">NBR_LOCUS14467</name>
</gene>
<dbReference type="WBParaSite" id="NBR_0001446601-mRNA-1">
    <property type="protein sequence ID" value="NBR_0001446601-mRNA-1"/>
    <property type="gene ID" value="NBR_0001446601"/>
</dbReference>
<sequence>MSLPHQFRFGALDEPGRELQISYEVQEALSEEFDGIECSIGPGPDLSQSPFRLEVPHLGRQITFVPDVALLDEFDATGLHRINLSKKSALFTDGQSSCCLELILGKGRNWRDPLVKLFDRLYPNKWAFFIAELEQSQPTYHLLCCNSAPISTRREDTPDSTEPSSQISSPPESVVESSNFSLWLVPVNRVFALPPPPPPPKKVRVVKKIVKKRTPNEDPFDETGEKKKLIRTVRKKLEKKEHSPSPESNGVLPNGTASTAPPTSDGGAVRDSQEPTTTKSSSPNASSNGVSQTAGTSNSMDGEENSSLSELRKKLMQAAESTSAANYEQIRAQTQSRISASRKSLTPDRRLDPIYEGKGRKERSASPIQVHVQEVVCRANGSAAVDFPVLALQMILRNYFSYEELGRLRAVHPHWDEICGQMLNNGYYKLLERSDKLLMMLQRKLPSDASLSFPTSILTSIQVHILNPVDIMRAVLDEGVCCFPYGSILDKTNALLDQIEFMLHGGDQDKIRWEPVALLAKKASLHYRTHLERTMEERLGEGLRLKAAQRILRLDSFLVESSVNKLEKDTFKARDELKWELEQLQQQNAQLRKDNRQLRADHMRLETRVELLNGFLWGTVYLIKCLSCEQESPRINRKDECVTVTQELAPFVDMCGVDLPGHAPEVL</sequence>
<evidence type="ECO:0000256" key="2">
    <source>
        <dbReference type="SAM" id="MobiDB-lite"/>
    </source>
</evidence>